<dbReference type="AlphaFoldDB" id="A0A5J9UG61"/>
<evidence type="ECO:0000256" key="1">
    <source>
        <dbReference type="SAM" id="MobiDB-lite"/>
    </source>
</evidence>
<feature type="compositionally biased region" description="Polar residues" evidence="1">
    <location>
        <begin position="65"/>
        <end position="74"/>
    </location>
</feature>
<comment type="caution">
    <text evidence="2">The sequence shown here is derived from an EMBL/GenBank/DDBJ whole genome shotgun (WGS) entry which is preliminary data.</text>
</comment>
<keyword evidence="3" id="KW-1185">Reference proteome</keyword>
<dbReference type="InterPro" id="IPR014729">
    <property type="entry name" value="Rossmann-like_a/b/a_fold"/>
</dbReference>
<name>A0A5J9UG61_9POAL</name>
<dbReference type="EMBL" id="RWGY01000026">
    <property type="protein sequence ID" value="TVU22516.1"/>
    <property type="molecule type" value="Genomic_DNA"/>
</dbReference>
<gene>
    <name evidence="2" type="ORF">EJB05_32222</name>
</gene>
<feature type="region of interest" description="Disordered" evidence="1">
    <location>
        <begin position="51"/>
        <end position="74"/>
    </location>
</feature>
<proteinExistence type="predicted"/>
<evidence type="ECO:0000313" key="3">
    <source>
        <dbReference type="Proteomes" id="UP000324897"/>
    </source>
</evidence>
<organism evidence="2 3">
    <name type="scientific">Eragrostis curvula</name>
    <name type="common">weeping love grass</name>
    <dbReference type="NCBI Taxonomy" id="38414"/>
    <lineage>
        <taxon>Eukaryota</taxon>
        <taxon>Viridiplantae</taxon>
        <taxon>Streptophyta</taxon>
        <taxon>Embryophyta</taxon>
        <taxon>Tracheophyta</taxon>
        <taxon>Spermatophyta</taxon>
        <taxon>Magnoliopsida</taxon>
        <taxon>Liliopsida</taxon>
        <taxon>Poales</taxon>
        <taxon>Poaceae</taxon>
        <taxon>PACMAD clade</taxon>
        <taxon>Chloridoideae</taxon>
        <taxon>Eragrostideae</taxon>
        <taxon>Eragrostidinae</taxon>
        <taxon>Eragrostis</taxon>
    </lineage>
</organism>
<sequence length="74" mass="8340">MQLASNSSPLVHFYWQQYMTLFQMNFCVMAQGSGGFRPAYMLSDARLERAGRTKKTAKQTAAANGTVTRQMSRL</sequence>
<accession>A0A5J9UG61</accession>
<protein>
    <submittedName>
        <fullName evidence="2">Uncharacterized protein</fullName>
    </submittedName>
</protein>
<dbReference type="Gramene" id="TVU22516">
    <property type="protein sequence ID" value="TVU22516"/>
    <property type="gene ID" value="EJB05_32222"/>
</dbReference>
<reference evidence="2 3" key="1">
    <citation type="journal article" date="2019" name="Sci. Rep.">
        <title>A high-quality genome of Eragrostis curvula grass provides insights into Poaceae evolution and supports new strategies to enhance forage quality.</title>
        <authorList>
            <person name="Carballo J."/>
            <person name="Santos B.A.C.M."/>
            <person name="Zappacosta D."/>
            <person name="Garbus I."/>
            <person name="Selva J.P."/>
            <person name="Gallo C.A."/>
            <person name="Diaz A."/>
            <person name="Albertini E."/>
            <person name="Caccamo M."/>
            <person name="Echenique V."/>
        </authorList>
    </citation>
    <scope>NUCLEOTIDE SEQUENCE [LARGE SCALE GENOMIC DNA]</scope>
    <source>
        <strain evidence="3">cv. Victoria</strain>
        <tissue evidence="2">Leaf</tissue>
    </source>
</reference>
<dbReference type="Gene3D" id="3.40.50.620">
    <property type="entry name" value="HUPs"/>
    <property type="match status" value="1"/>
</dbReference>
<evidence type="ECO:0000313" key="2">
    <source>
        <dbReference type="EMBL" id="TVU22516.1"/>
    </source>
</evidence>
<feature type="non-terminal residue" evidence="2">
    <location>
        <position position="74"/>
    </location>
</feature>
<dbReference type="Proteomes" id="UP000324897">
    <property type="component" value="Unassembled WGS sequence"/>
</dbReference>